<dbReference type="Pfam" id="PF00583">
    <property type="entry name" value="Acetyltransf_1"/>
    <property type="match status" value="1"/>
</dbReference>
<accession>A0A7V5PMC1</accession>
<dbReference type="Proteomes" id="UP000886124">
    <property type="component" value="Unassembled WGS sequence"/>
</dbReference>
<dbReference type="PANTHER" id="PTHR43877">
    <property type="entry name" value="AMINOALKYLPHOSPHONATE N-ACETYLTRANSFERASE-RELATED-RELATED"/>
    <property type="match status" value="1"/>
</dbReference>
<keyword evidence="1" id="KW-0808">Transferase</keyword>
<evidence type="ECO:0000313" key="4">
    <source>
        <dbReference type="EMBL" id="HHJ51739.1"/>
    </source>
</evidence>
<dbReference type="AlphaFoldDB" id="A0A7V5PMC1"/>
<dbReference type="InterPro" id="IPR000182">
    <property type="entry name" value="GNAT_dom"/>
</dbReference>
<dbReference type="SUPFAM" id="SSF55729">
    <property type="entry name" value="Acyl-CoA N-acyltransferases (Nat)"/>
    <property type="match status" value="1"/>
</dbReference>
<dbReference type="GO" id="GO:0016747">
    <property type="term" value="F:acyltransferase activity, transferring groups other than amino-acyl groups"/>
    <property type="evidence" value="ECO:0007669"/>
    <property type="project" value="InterPro"/>
</dbReference>
<reference evidence="4" key="1">
    <citation type="journal article" date="2020" name="mSystems">
        <title>Genome- and Community-Level Interaction Insights into Carbon Utilization and Element Cycling Functions of Hydrothermarchaeota in Hydrothermal Sediment.</title>
        <authorList>
            <person name="Zhou Z."/>
            <person name="Liu Y."/>
            <person name="Xu W."/>
            <person name="Pan J."/>
            <person name="Luo Z.H."/>
            <person name="Li M."/>
        </authorList>
    </citation>
    <scope>NUCLEOTIDE SEQUENCE [LARGE SCALE GENOMIC DNA]</scope>
    <source>
        <strain evidence="4">HyVt-527</strain>
    </source>
</reference>
<organism evidence="4">
    <name type="scientific">Caldithrix abyssi</name>
    <dbReference type="NCBI Taxonomy" id="187145"/>
    <lineage>
        <taxon>Bacteria</taxon>
        <taxon>Pseudomonadati</taxon>
        <taxon>Calditrichota</taxon>
        <taxon>Calditrichia</taxon>
        <taxon>Calditrichales</taxon>
        <taxon>Calditrichaceae</taxon>
        <taxon>Caldithrix</taxon>
    </lineage>
</organism>
<dbReference type="Gene3D" id="3.40.630.30">
    <property type="match status" value="1"/>
</dbReference>
<dbReference type="InterPro" id="IPR016181">
    <property type="entry name" value="Acyl_CoA_acyltransferase"/>
</dbReference>
<dbReference type="CDD" id="cd04301">
    <property type="entry name" value="NAT_SF"/>
    <property type="match status" value="1"/>
</dbReference>
<evidence type="ECO:0000259" key="3">
    <source>
        <dbReference type="PROSITE" id="PS51186"/>
    </source>
</evidence>
<gene>
    <name evidence="4" type="ORF">ENJ89_00975</name>
</gene>
<dbReference type="EMBL" id="DROD01000070">
    <property type="protein sequence ID" value="HHJ51739.1"/>
    <property type="molecule type" value="Genomic_DNA"/>
</dbReference>
<protein>
    <submittedName>
        <fullName evidence="4">GNAT family N-acetyltransferase</fullName>
    </submittedName>
</protein>
<feature type="domain" description="N-acetyltransferase" evidence="3">
    <location>
        <begin position="1"/>
        <end position="158"/>
    </location>
</feature>
<evidence type="ECO:0000256" key="1">
    <source>
        <dbReference type="ARBA" id="ARBA00022679"/>
    </source>
</evidence>
<dbReference type="PROSITE" id="PS51186">
    <property type="entry name" value="GNAT"/>
    <property type="match status" value="1"/>
</dbReference>
<comment type="caution">
    <text evidence="4">The sequence shown here is derived from an EMBL/GenBank/DDBJ whole genome shotgun (WGS) entry which is preliminary data.</text>
</comment>
<evidence type="ECO:0000256" key="2">
    <source>
        <dbReference type="ARBA" id="ARBA00023315"/>
    </source>
</evidence>
<keyword evidence="2" id="KW-0012">Acyltransferase</keyword>
<proteinExistence type="predicted"/>
<dbReference type="InterPro" id="IPR050832">
    <property type="entry name" value="Bact_Acetyltransf"/>
</dbReference>
<feature type="non-terminal residue" evidence="4">
    <location>
        <position position="206"/>
    </location>
</feature>
<sequence length="206" mass="23993">MEIRLFDEQELESVLNLCNQHMEFDRLSETLLREKLFDDPFFNPELIFTAYDAGQLIGFLAGVTRELPEGKVGYVKLMVVHSQFRRTGVGRALYQKLESELVRLGMQKVRVYDVPFNYFVPGIDPRYTPAVAFFETLGFKRVGETANMMVDLENQDFPTAEQEEKLSRKGVEITRADYADHQAIMKFVEQHYPLWRYEVANAYNSL</sequence>
<name>A0A7V5PMC1_CALAY</name>